<evidence type="ECO:0000313" key="3">
    <source>
        <dbReference type="Proteomes" id="UP000821853"/>
    </source>
</evidence>
<feature type="region of interest" description="Disordered" evidence="1">
    <location>
        <begin position="1"/>
        <end position="108"/>
    </location>
</feature>
<sequence>MLGRGEARAAPTADPDGQGISPRCLDKGCGVPTTSEESGVLKPPGRPIGGHKTPSSSGGGMGADALVLQCQPSERCKSVSSSSTASPPPKTHSPTLAQNSGEEHVGGPGTIAACAVHWRRRAKFPEILRARASSLTAHTNGSMADSSPQGLRRGAAEEPGPP</sequence>
<organism evidence="2 3">
    <name type="scientific">Haemaphysalis longicornis</name>
    <name type="common">Bush tick</name>
    <dbReference type="NCBI Taxonomy" id="44386"/>
    <lineage>
        <taxon>Eukaryota</taxon>
        <taxon>Metazoa</taxon>
        <taxon>Ecdysozoa</taxon>
        <taxon>Arthropoda</taxon>
        <taxon>Chelicerata</taxon>
        <taxon>Arachnida</taxon>
        <taxon>Acari</taxon>
        <taxon>Parasitiformes</taxon>
        <taxon>Ixodida</taxon>
        <taxon>Ixodoidea</taxon>
        <taxon>Ixodidae</taxon>
        <taxon>Haemaphysalinae</taxon>
        <taxon>Haemaphysalis</taxon>
    </lineage>
</organism>
<gene>
    <name evidence="2" type="ORF">HPB48_024580</name>
</gene>
<dbReference type="Proteomes" id="UP000821853">
    <property type="component" value="Unassembled WGS sequence"/>
</dbReference>
<evidence type="ECO:0000313" key="2">
    <source>
        <dbReference type="EMBL" id="KAH9383361.1"/>
    </source>
</evidence>
<keyword evidence="3" id="KW-1185">Reference proteome</keyword>
<comment type="caution">
    <text evidence="2">The sequence shown here is derived from an EMBL/GenBank/DDBJ whole genome shotgun (WGS) entry which is preliminary data.</text>
</comment>
<accession>A0A9J6H8R6</accession>
<dbReference type="AlphaFoldDB" id="A0A9J6H8R6"/>
<feature type="compositionally biased region" description="Polar residues" evidence="1">
    <location>
        <begin position="133"/>
        <end position="149"/>
    </location>
</feature>
<protein>
    <submittedName>
        <fullName evidence="2">Uncharacterized protein</fullName>
    </submittedName>
</protein>
<dbReference type="VEuPathDB" id="VectorBase:HLOH_056859"/>
<feature type="region of interest" description="Disordered" evidence="1">
    <location>
        <begin position="133"/>
        <end position="162"/>
    </location>
</feature>
<name>A0A9J6H8R6_HAELO</name>
<evidence type="ECO:0000256" key="1">
    <source>
        <dbReference type="SAM" id="MobiDB-lite"/>
    </source>
</evidence>
<reference evidence="2 3" key="1">
    <citation type="journal article" date="2020" name="Cell">
        <title>Large-Scale Comparative Analyses of Tick Genomes Elucidate Their Genetic Diversity and Vector Capacities.</title>
        <authorList>
            <consortium name="Tick Genome and Microbiome Consortium (TIGMIC)"/>
            <person name="Jia N."/>
            <person name="Wang J."/>
            <person name="Shi W."/>
            <person name="Du L."/>
            <person name="Sun Y."/>
            <person name="Zhan W."/>
            <person name="Jiang J.F."/>
            <person name="Wang Q."/>
            <person name="Zhang B."/>
            <person name="Ji P."/>
            <person name="Bell-Sakyi L."/>
            <person name="Cui X.M."/>
            <person name="Yuan T.T."/>
            <person name="Jiang B.G."/>
            <person name="Yang W.F."/>
            <person name="Lam T.T."/>
            <person name="Chang Q.C."/>
            <person name="Ding S.J."/>
            <person name="Wang X.J."/>
            <person name="Zhu J.G."/>
            <person name="Ruan X.D."/>
            <person name="Zhao L."/>
            <person name="Wei J.T."/>
            <person name="Ye R.Z."/>
            <person name="Que T.C."/>
            <person name="Du C.H."/>
            <person name="Zhou Y.H."/>
            <person name="Cheng J.X."/>
            <person name="Dai P.F."/>
            <person name="Guo W.B."/>
            <person name="Han X.H."/>
            <person name="Huang E.J."/>
            <person name="Li L.F."/>
            <person name="Wei W."/>
            <person name="Gao Y.C."/>
            <person name="Liu J.Z."/>
            <person name="Shao H.Z."/>
            <person name="Wang X."/>
            <person name="Wang C.C."/>
            <person name="Yang T.C."/>
            <person name="Huo Q.B."/>
            <person name="Li W."/>
            <person name="Chen H.Y."/>
            <person name="Chen S.E."/>
            <person name="Zhou L.G."/>
            <person name="Ni X.B."/>
            <person name="Tian J.H."/>
            <person name="Sheng Y."/>
            <person name="Liu T."/>
            <person name="Pan Y.S."/>
            <person name="Xia L.Y."/>
            <person name="Li J."/>
            <person name="Zhao F."/>
            <person name="Cao W.C."/>
        </authorList>
    </citation>
    <scope>NUCLEOTIDE SEQUENCE [LARGE SCALE GENOMIC DNA]</scope>
    <source>
        <strain evidence="2">HaeL-2018</strain>
    </source>
</reference>
<dbReference type="EMBL" id="JABSTR010001064">
    <property type="protein sequence ID" value="KAH9383361.1"/>
    <property type="molecule type" value="Genomic_DNA"/>
</dbReference>
<proteinExistence type="predicted"/>